<name>X1MWW1_9ZZZZ</name>
<protein>
    <submittedName>
        <fullName evidence="1">Uncharacterized protein</fullName>
    </submittedName>
</protein>
<dbReference type="AlphaFoldDB" id="X1MWW1"/>
<proteinExistence type="predicted"/>
<gene>
    <name evidence="1" type="ORF">S06H3_10789</name>
</gene>
<feature type="non-terminal residue" evidence="1">
    <location>
        <position position="1"/>
    </location>
</feature>
<accession>X1MWW1</accession>
<comment type="caution">
    <text evidence="1">The sequence shown here is derived from an EMBL/GenBank/DDBJ whole genome shotgun (WGS) entry which is preliminary data.</text>
</comment>
<evidence type="ECO:0000313" key="1">
    <source>
        <dbReference type="EMBL" id="GAI10864.1"/>
    </source>
</evidence>
<sequence length="62" mass="7119">IEVLPTVPPKFLQIQPDVIELIGTDPPPHILLDLENLIDECSSRVIHREDGVIVTIYTRRYK</sequence>
<organism evidence="1">
    <name type="scientific">marine sediment metagenome</name>
    <dbReference type="NCBI Taxonomy" id="412755"/>
    <lineage>
        <taxon>unclassified sequences</taxon>
        <taxon>metagenomes</taxon>
        <taxon>ecological metagenomes</taxon>
    </lineage>
</organism>
<reference evidence="1" key="1">
    <citation type="journal article" date="2014" name="Front. Microbiol.">
        <title>High frequency of phylogenetically diverse reductive dehalogenase-homologous genes in deep subseafloor sedimentary metagenomes.</title>
        <authorList>
            <person name="Kawai M."/>
            <person name="Futagami T."/>
            <person name="Toyoda A."/>
            <person name="Takaki Y."/>
            <person name="Nishi S."/>
            <person name="Hori S."/>
            <person name="Arai W."/>
            <person name="Tsubouchi T."/>
            <person name="Morono Y."/>
            <person name="Uchiyama I."/>
            <person name="Ito T."/>
            <person name="Fujiyama A."/>
            <person name="Inagaki F."/>
            <person name="Takami H."/>
        </authorList>
    </citation>
    <scope>NUCLEOTIDE SEQUENCE</scope>
    <source>
        <strain evidence="1">Expedition CK06-06</strain>
    </source>
</reference>
<dbReference type="EMBL" id="BARV01005080">
    <property type="protein sequence ID" value="GAI10864.1"/>
    <property type="molecule type" value="Genomic_DNA"/>
</dbReference>